<organism evidence="2 3">
    <name type="scientific">Aulographum hederae CBS 113979</name>
    <dbReference type="NCBI Taxonomy" id="1176131"/>
    <lineage>
        <taxon>Eukaryota</taxon>
        <taxon>Fungi</taxon>
        <taxon>Dikarya</taxon>
        <taxon>Ascomycota</taxon>
        <taxon>Pezizomycotina</taxon>
        <taxon>Dothideomycetes</taxon>
        <taxon>Pleosporomycetidae</taxon>
        <taxon>Aulographales</taxon>
        <taxon>Aulographaceae</taxon>
    </lineage>
</organism>
<dbReference type="AlphaFoldDB" id="A0A6G1HH93"/>
<dbReference type="Proteomes" id="UP000800041">
    <property type="component" value="Unassembled WGS sequence"/>
</dbReference>
<dbReference type="EMBL" id="ML977137">
    <property type="protein sequence ID" value="KAF1992437.1"/>
    <property type="molecule type" value="Genomic_DNA"/>
</dbReference>
<evidence type="ECO:0000313" key="2">
    <source>
        <dbReference type="EMBL" id="KAF1992437.1"/>
    </source>
</evidence>
<sequence length="532" mass="59062">MTAPDTASAAPSPGAPGSVPPPDAANPALILPEKSAPKKKNPSKRGKASTKRAKGARKDSVVQAAASPAAAQGPYLLTAAEAATKQQQHVLTATEAATQQHDHASTTTSEQDAAPSQNPSKRGKASTRRYLRDKNIRRSEAAMEQHGALMGMDPTHHYHHLPPQDFLVADGSLAGAAIYPRDNYQPHEQNLAFDAPYSYGQDFGHQNPYDPSFANHHGWTEPPIETRLPQTANPTSTEEAMDYLLTKYGTATGDDFWNPIPSSPFSISTSFVIVTDVGVVPKQHMWYWLTFGHRIYDKNWVEITAKEAEAFYDPEERFDPIYLRWRMWSSLPAFEGQAIEEICQPGLDLGNLDQYYRQRWPKSLRMMGWNPKDRAEEVAHSPRTERPDQRAHSFVEEDNAMRAGIISPELLPVSGTTDMMSLLELEHEQSTTREGYPAGYQPLHPLQDAETIDLPVPNHTQVTAQELLNTDTSLEYLTPPPSPPSTIPAIHRSVPTERPIKGMLAKTFTTTKRARNDSLWMKGSRDDSGVLY</sequence>
<evidence type="ECO:0000256" key="1">
    <source>
        <dbReference type="SAM" id="MobiDB-lite"/>
    </source>
</evidence>
<reference evidence="2" key="1">
    <citation type="journal article" date="2020" name="Stud. Mycol.">
        <title>101 Dothideomycetes genomes: a test case for predicting lifestyles and emergence of pathogens.</title>
        <authorList>
            <person name="Haridas S."/>
            <person name="Albert R."/>
            <person name="Binder M."/>
            <person name="Bloem J."/>
            <person name="Labutti K."/>
            <person name="Salamov A."/>
            <person name="Andreopoulos B."/>
            <person name="Baker S."/>
            <person name="Barry K."/>
            <person name="Bills G."/>
            <person name="Bluhm B."/>
            <person name="Cannon C."/>
            <person name="Castanera R."/>
            <person name="Culley D."/>
            <person name="Daum C."/>
            <person name="Ezra D."/>
            <person name="Gonzalez J."/>
            <person name="Henrissat B."/>
            <person name="Kuo A."/>
            <person name="Liang C."/>
            <person name="Lipzen A."/>
            <person name="Lutzoni F."/>
            <person name="Magnuson J."/>
            <person name="Mondo S."/>
            <person name="Nolan M."/>
            <person name="Ohm R."/>
            <person name="Pangilinan J."/>
            <person name="Park H.-J."/>
            <person name="Ramirez L."/>
            <person name="Alfaro M."/>
            <person name="Sun H."/>
            <person name="Tritt A."/>
            <person name="Yoshinaga Y."/>
            <person name="Zwiers L.-H."/>
            <person name="Turgeon B."/>
            <person name="Goodwin S."/>
            <person name="Spatafora J."/>
            <person name="Crous P."/>
            <person name="Grigoriev I."/>
        </authorList>
    </citation>
    <scope>NUCLEOTIDE SEQUENCE</scope>
    <source>
        <strain evidence="2">CBS 113979</strain>
    </source>
</reference>
<feature type="compositionally biased region" description="Low complexity" evidence="1">
    <location>
        <begin position="1"/>
        <end position="17"/>
    </location>
</feature>
<proteinExistence type="predicted"/>
<feature type="region of interest" description="Disordered" evidence="1">
    <location>
        <begin position="1"/>
        <end position="71"/>
    </location>
</feature>
<evidence type="ECO:0000313" key="3">
    <source>
        <dbReference type="Proteomes" id="UP000800041"/>
    </source>
</evidence>
<feature type="region of interest" description="Disordered" evidence="1">
    <location>
        <begin position="88"/>
        <end position="130"/>
    </location>
</feature>
<gene>
    <name evidence="2" type="ORF">K402DRAFT_388091</name>
</gene>
<feature type="compositionally biased region" description="Basic residues" evidence="1">
    <location>
        <begin position="37"/>
        <end position="55"/>
    </location>
</feature>
<accession>A0A6G1HH93</accession>
<protein>
    <submittedName>
        <fullName evidence="2">Uncharacterized protein</fullName>
    </submittedName>
</protein>
<keyword evidence="3" id="KW-1185">Reference proteome</keyword>
<feature type="compositionally biased region" description="Low complexity" evidence="1">
    <location>
        <begin position="61"/>
        <end position="71"/>
    </location>
</feature>
<name>A0A6G1HH93_9PEZI</name>
<feature type="compositionally biased region" description="Polar residues" evidence="1">
    <location>
        <begin position="88"/>
        <end position="120"/>
    </location>
</feature>